<evidence type="ECO:0000313" key="3">
    <source>
        <dbReference type="Proteomes" id="UP000236449"/>
    </source>
</evidence>
<protein>
    <submittedName>
        <fullName evidence="2">Class I SAM-dependent methyltransferase</fullName>
    </submittedName>
</protein>
<reference evidence="2 3" key="1">
    <citation type="submission" date="2018-01" db="EMBL/GenBank/DDBJ databases">
        <title>Draft genome sequences of six Vibrio diazotrophicus strains isolated from deep-sea sediments of the Baltic Sea.</title>
        <authorList>
            <person name="Castillo D."/>
            <person name="Vandieken V."/>
            <person name="Chiang O."/>
            <person name="Middelboe M."/>
        </authorList>
    </citation>
    <scope>NUCLEOTIDE SEQUENCE [LARGE SCALE GENOMIC DNA]</scope>
    <source>
        <strain evidence="2 3">60.27F</strain>
    </source>
</reference>
<dbReference type="AlphaFoldDB" id="A0A2J8I1C0"/>
<keyword evidence="2" id="KW-0489">Methyltransferase</keyword>
<name>A0A2J8I1C0_VIBDI</name>
<dbReference type="InterPro" id="IPR013216">
    <property type="entry name" value="Methyltransf_11"/>
</dbReference>
<dbReference type="OrthoDB" id="9791837at2"/>
<dbReference type="GO" id="GO:0032259">
    <property type="term" value="P:methylation"/>
    <property type="evidence" value="ECO:0007669"/>
    <property type="project" value="UniProtKB-KW"/>
</dbReference>
<proteinExistence type="predicted"/>
<dbReference type="SUPFAM" id="SSF53335">
    <property type="entry name" value="S-adenosyl-L-methionine-dependent methyltransferases"/>
    <property type="match status" value="1"/>
</dbReference>
<accession>A0A2J8I1C0</accession>
<gene>
    <name evidence="2" type="ORF">C1N32_12960</name>
</gene>
<dbReference type="Proteomes" id="UP000236449">
    <property type="component" value="Unassembled WGS sequence"/>
</dbReference>
<dbReference type="Gene3D" id="3.40.50.150">
    <property type="entry name" value="Vaccinia Virus protein VP39"/>
    <property type="match status" value="1"/>
</dbReference>
<keyword evidence="2" id="KW-0808">Transferase</keyword>
<feature type="domain" description="Methyltransferase type 11" evidence="1">
    <location>
        <begin position="45"/>
        <end position="138"/>
    </location>
</feature>
<dbReference type="RefSeq" id="WP_102966419.1">
    <property type="nucleotide sequence ID" value="NZ_POSK01000008.1"/>
</dbReference>
<organism evidence="2 3">
    <name type="scientific">Vibrio diazotrophicus</name>
    <dbReference type="NCBI Taxonomy" id="685"/>
    <lineage>
        <taxon>Bacteria</taxon>
        <taxon>Pseudomonadati</taxon>
        <taxon>Pseudomonadota</taxon>
        <taxon>Gammaproteobacteria</taxon>
        <taxon>Vibrionales</taxon>
        <taxon>Vibrionaceae</taxon>
        <taxon>Vibrio</taxon>
    </lineage>
</organism>
<evidence type="ECO:0000259" key="1">
    <source>
        <dbReference type="Pfam" id="PF08241"/>
    </source>
</evidence>
<dbReference type="Pfam" id="PF08241">
    <property type="entry name" value="Methyltransf_11"/>
    <property type="match status" value="1"/>
</dbReference>
<dbReference type="InterPro" id="IPR029063">
    <property type="entry name" value="SAM-dependent_MTases_sf"/>
</dbReference>
<dbReference type="CDD" id="cd02440">
    <property type="entry name" value="AdoMet_MTases"/>
    <property type="match status" value="1"/>
</dbReference>
<dbReference type="EMBL" id="POSK01000008">
    <property type="protein sequence ID" value="PNI04336.1"/>
    <property type="molecule type" value="Genomic_DNA"/>
</dbReference>
<comment type="caution">
    <text evidence="2">The sequence shown here is derived from an EMBL/GenBank/DDBJ whole genome shotgun (WGS) entry which is preliminary data.</text>
</comment>
<sequence>MDNDFYRAFEDRFRGSRDEIKKRLECYKPYLKFIKNYNDNSPLAIDIGCGRGEWLEILSSFNIKGTGIDLDSGMLKACTEMNLDVLEGDGISYLKNIESDSISIVSAFHVIEHISFEQLTELVNEAFRVLKRGGLLILETPNPENIIVGINNFYLDPTHEKPIPHQFLKFFTKYHGFSQSVAIGVNGNSEEAISSYDLISGVSPDYAIISMKESDEKSEKNFRNISRIGSLTLHEHCEKFDQRYKAIYSDMDEKIVLLSEIISNSIVFRIERKILNVIFGLKSKIFK</sequence>
<evidence type="ECO:0000313" key="2">
    <source>
        <dbReference type="EMBL" id="PNI04336.1"/>
    </source>
</evidence>
<dbReference type="PANTHER" id="PTHR43861">
    <property type="entry name" value="TRANS-ACONITATE 2-METHYLTRANSFERASE-RELATED"/>
    <property type="match status" value="1"/>
</dbReference>
<dbReference type="GO" id="GO:0008757">
    <property type="term" value="F:S-adenosylmethionine-dependent methyltransferase activity"/>
    <property type="evidence" value="ECO:0007669"/>
    <property type="project" value="InterPro"/>
</dbReference>